<evidence type="ECO:0000313" key="2">
    <source>
        <dbReference type="Proteomes" id="UP000215433"/>
    </source>
</evidence>
<dbReference type="InterPro" id="IPR018757">
    <property type="entry name" value="DUF2316"/>
</dbReference>
<proteinExistence type="predicted"/>
<organism evidence="1 2">
    <name type="scientific">Bifidobacterium vansinderenii</name>
    <dbReference type="NCBI Taxonomy" id="1984871"/>
    <lineage>
        <taxon>Bacteria</taxon>
        <taxon>Bacillati</taxon>
        <taxon>Actinomycetota</taxon>
        <taxon>Actinomycetes</taxon>
        <taxon>Bifidobacteriales</taxon>
        <taxon>Bifidobacteriaceae</taxon>
        <taxon>Bifidobacterium</taxon>
    </lineage>
</organism>
<dbReference type="Proteomes" id="UP000215433">
    <property type="component" value="Unassembled WGS sequence"/>
</dbReference>
<accession>A0A229W090</accession>
<dbReference type="RefSeq" id="WP_093959478.1">
    <property type="nucleotide sequence ID" value="NZ_NEWD01000004.1"/>
</dbReference>
<dbReference type="OrthoDB" id="3233189at2"/>
<gene>
    <name evidence="1" type="ORF">Tam10B_0265</name>
</gene>
<dbReference type="EMBL" id="NEWD01000004">
    <property type="protein sequence ID" value="OXN01265.1"/>
    <property type="molecule type" value="Genomic_DNA"/>
</dbReference>
<dbReference type="Pfam" id="PF10078">
    <property type="entry name" value="DUF2316"/>
    <property type="match status" value="1"/>
</dbReference>
<comment type="caution">
    <text evidence="1">The sequence shown here is derived from an EMBL/GenBank/DDBJ whole genome shotgun (WGS) entry which is preliminary data.</text>
</comment>
<evidence type="ECO:0000313" key="1">
    <source>
        <dbReference type="EMBL" id="OXN01265.1"/>
    </source>
</evidence>
<sequence>MSLSTTQRTATIKEFKDNMRRLGLTTQQLAQTFNVTPHTIERIINLQTNRLEYPWIIRAYLINQAHQQDTELTPFTALRGDPHDYWFLDNTITDNNTITD</sequence>
<protein>
    <recommendedName>
        <fullName evidence="3">DUF2316 family protein</fullName>
    </recommendedName>
</protein>
<reference evidence="1 2" key="1">
    <citation type="submission" date="2017-05" db="EMBL/GenBank/DDBJ databases">
        <title>Bifidobacterium vansinderenii sp. nov.</title>
        <authorList>
            <person name="Lugli G.A."/>
            <person name="Duranti S."/>
            <person name="Mangifesta M."/>
        </authorList>
    </citation>
    <scope>NUCLEOTIDE SEQUENCE [LARGE SCALE GENOMIC DNA]</scope>
    <source>
        <strain evidence="1 2">Tam10B</strain>
    </source>
</reference>
<name>A0A229W090_9BIFI</name>
<keyword evidence="2" id="KW-1185">Reference proteome</keyword>
<dbReference type="AlphaFoldDB" id="A0A229W090"/>
<evidence type="ECO:0008006" key="3">
    <source>
        <dbReference type="Google" id="ProtNLM"/>
    </source>
</evidence>